<evidence type="ECO:0000313" key="5">
    <source>
        <dbReference type="EMBL" id="MCE7507879.1"/>
    </source>
</evidence>
<evidence type="ECO:0000256" key="1">
    <source>
        <dbReference type="ARBA" id="ARBA00022490"/>
    </source>
</evidence>
<dbReference type="InterPro" id="IPR016193">
    <property type="entry name" value="Cytidine_deaminase-like"/>
</dbReference>
<evidence type="ECO:0000256" key="4">
    <source>
        <dbReference type="SAM" id="MobiDB-lite"/>
    </source>
</evidence>
<comment type="similarity">
    <text evidence="3">Belongs to the FdhD family.</text>
</comment>
<keyword evidence="6" id="KW-1185">Reference proteome</keyword>
<feature type="region of interest" description="Disordered" evidence="4">
    <location>
        <begin position="264"/>
        <end position="293"/>
    </location>
</feature>
<comment type="subcellular location">
    <subcellularLocation>
        <location evidence="3">Cytoplasm</location>
    </subcellularLocation>
</comment>
<gene>
    <name evidence="3 5" type="primary">fdhD</name>
    <name evidence="5" type="ORF">LZG35_04470</name>
</gene>
<dbReference type="PIRSF" id="PIRSF015626">
    <property type="entry name" value="FdhD"/>
    <property type="match status" value="1"/>
</dbReference>
<accession>A0A9Q3W2P3</accession>
<dbReference type="PANTHER" id="PTHR30592:SF1">
    <property type="entry name" value="SULFUR CARRIER PROTEIN FDHD"/>
    <property type="match status" value="1"/>
</dbReference>
<feature type="region of interest" description="Disordered" evidence="4">
    <location>
        <begin position="1"/>
        <end position="21"/>
    </location>
</feature>
<evidence type="ECO:0000256" key="2">
    <source>
        <dbReference type="ARBA" id="ARBA00023150"/>
    </source>
</evidence>
<dbReference type="GO" id="GO:0005737">
    <property type="term" value="C:cytoplasm"/>
    <property type="evidence" value="ECO:0007669"/>
    <property type="project" value="UniProtKB-SubCell"/>
</dbReference>
<dbReference type="GO" id="GO:0016783">
    <property type="term" value="F:sulfurtransferase activity"/>
    <property type="evidence" value="ECO:0007669"/>
    <property type="project" value="InterPro"/>
</dbReference>
<dbReference type="SUPFAM" id="SSF53927">
    <property type="entry name" value="Cytidine deaminase-like"/>
    <property type="match status" value="1"/>
</dbReference>
<dbReference type="NCBIfam" id="TIGR00129">
    <property type="entry name" value="fdhD_narQ"/>
    <property type="match status" value="1"/>
</dbReference>
<dbReference type="PANTHER" id="PTHR30592">
    <property type="entry name" value="FORMATE DEHYDROGENASE"/>
    <property type="match status" value="1"/>
</dbReference>
<feature type="compositionally biased region" description="Polar residues" evidence="4">
    <location>
        <begin position="1"/>
        <end position="15"/>
    </location>
</feature>
<evidence type="ECO:0000313" key="6">
    <source>
        <dbReference type="Proteomes" id="UP001107961"/>
    </source>
</evidence>
<name>A0A9Q3W2P3_9GAMM</name>
<protein>
    <recommendedName>
        <fullName evidence="3">Sulfur carrier protein FdhD</fullName>
    </recommendedName>
</protein>
<dbReference type="Gene3D" id="3.10.20.10">
    <property type="match status" value="1"/>
</dbReference>
<comment type="caution">
    <text evidence="5">The sequence shown here is derived from an EMBL/GenBank/DDBJ whole genome shotgun (WGS) entry which is preliminary data.</text>
</comment>
<proteinExistence type="inferred from homology"/>
<dbReference type="RefSeq" id="WP_233925209.1">
    <property type="nucleotide sequence ID" value="NZ_JAJVKT010000004.1"/>
</dbReference>
<comment type="caution">
    <text evidence="3">Lacks conserved residue(s) required for the propagation of feature annotation.</text>
</comment>
<comment type="function">
    <text evidence="3">Required for formate dehydrogenase (FDH) activity. Acts as a sulfur carrier protein that transfers sulfur from IscS to the molybdenum cofactor prior to its insertion into FDH.</text>
</comment>
<keyword evidence="1 3" id="KW-0963">Cytoplasm</keyword>
<reference evidence="5" key="1">
    <citation type="submission" date="2022-01" db="EMBL/GenBank/DDBJ databases">
        <authorList>
            <person name="Karlyshev A.V."/>
            <person name="Jaspars M."/>
        </authorList>
    </citation>
    <scope>NUCLEOTIDE SEQUENCE</scope>
    <source>
        <strain evidence="5">AGSA3-2</strain>
    </source>
</reference>
<evidence type="ECO:0000256" key="3">
    <source>
        <dbReference type="HAMAP-Rule" id="MF_00187"/>
    </source>
</evidence>
<organism evidence="5 6">
    <name type="scientific">Alloalcanivorax xenomutans</name>
    <dbReference type="NCBI Taxonomy" id="1094342"/>
    <lineage>
        <taxon>Bacteria</taxon>
        <taxon>Pseudomonadati</taxon>
        <taxon>Pseudomonadota</taxon>
        <taxon>Gammaproteobacteria</taxon>
        <taxon>Oceanospirillales</taxon>
        <taxon>Alcanivoracaceae</taxon>
        <taxon>Alloalcanivorax</taxon>
    </lineage>
</organism>
<dbReference type="InterPro" id="IPR003786">
    <property type="entry name" value="FdhD"/>
</dbReference>
<feature type="active site" description="Cysteine persulfide intermediate" evidence="3">
    <location>
        <position position="125"/>
    </location>
</feature>
<dbReference type="GO" id="GO:0097163">
    <property type="term" value="F:sulfur carrier activity"/>
    <property type="evidence" value="ECO:0007669"/>
    <property type="project" value="UniProtKB-UniRule"/>
</dbReference>
<dbReference type="Proteomes" id="UP001107961">
    <property type="component" value="Unassembled WGS sequence"/>
</dbReference>
<dbReference type="HAMAP" id="MF_00187">
    <property type="entry name" value="FdhD"/>
    <property type="match status" value="1"/>
</dbReference>
<dbReference type="GO" id="GO:0006777">
    <property type="term" value="P:Mo-molybdopterin cofactor biosynthetic process"/>
    <property type="evidence" value="ECO:0007669"/>
    <property type="project" value="UniProtKB-UniRule"/>
</dbReference>
<dbReference type="AlphaFoldDB" id="A0A9Q3W2P3"/>
<sequence>MTSSRPGAGRSSNEDSALVDPSPRYDYLEYSPHAVSGDQPLAAEVAVAISYNGINHAVMMATPNDMEDFVTGFTLTAGLVDSPLAIHGIDLTPQEDAIQVEVTLSSRAFTAFKHRRRGQAGSGGCGLCGVEALDQALPPLPARDAAPLPPMVHLAGLRERFQATQALARDSGAMHAAVYVDGAGKTRLCREDIGRHNALDKLIGACVRAGLDPGSGFFAITSRCGLELIHKAVRAGAGTLVSLSAPSSLSVRRARSSRLNLIHQPHHGAPRLFSPPPGEQTRHRHLGQEPRKA</sequence>
<dbReference type="Gene3D" id="3.40.140.10">
    <property type="entry name" value="Cytidine Deaminase, domain 2"/>
    <property type="match status" value="1"/>
</dbReference>
<dbReference type="EMBL" id="JAJVKT010000004">
    <property type="protein sequence ID" value="MCE7507879.1"/>
    <property type="molecule type" value="Genomic_DNA"/>
</dbReference>
<keyword evidence="2 3" id="KW-0501">Molybdenum cofactor biosynthesis</keyword>
<dbReference type="Pfam" id="PF02634">
    <property type="entry name" value="FdhD-NarQ"/>
    <property type="match status" value="1"/>
</dbReference>